<organism evidence="10 11">
    <name type="scientific">Methylocella silvestris</name>
    <dbReference type="NCBI Taxonomy" id="199596"/>
    <lineage>
        <taxon>Bacteria</taxon>
        <taxon>Pseudomonadati</taxon>
        <taxon>Pseudomonadota</taxon>
        <taxon>Alphaproteobacteria</taxon>
        <taxon>Hyphomicrobiales</taxon>
        <taxon>Beijerinckiaceae</taxon>
        <taxon>Methylocella</taxon>
    </lineage>
</organism>
<feature type="site" description="Cleavage; by autolysis" evidence="9">
    <location>
        <begin position="193"/>
        <end position="194"/>
    </location>
</feature>
<dbReference type="GO" id="GO:0006526">
    <property type="term" value="P:L-arginine biosynthetic process"/>
    <property type="evidence" value="ECO:0007669"/>
    <property type="project" value="UniProtKB-UniRule"/>
</dbReference>
<gene>
    <name evidence="9" type="primary">argJ</name>
    <name evidence="10" type="ORF">CR492_13705</name>
</gene>
<feature type="binding site" evidence="9">
    <location>
        <position position="284"/>
    </location>
    <ligand>
        <name>substrate</name>
    </ligand>
</feature>
<dbReference type="GO" id="GO:0006592">
    <property type="term" value="P:ornithine biosynthetic process"/>
    <property type="evidence" value="ECO:0007669"/>
    <property type="project" value="TreeGrafter"/>
</dbReference>
<comment type="similarity">
    <text evidence="1 9">Belongs to the ArgJ family.</text>
</comment>
<dbReference type="PANTHER" id="PTHR23100:SF0">
    <property type="entry name" value="ARGININE BIOSYNTHESIS BIFUNCTIONAL PROTEIN ARGJ, MITOCHONDRIAL"/>
    <property type="match status" value="1"/>
</dbReference>
<comment type="pathway">
    <text evidence="9">Amino-acid biosynthesis; L-arginine biosynthesis; L-ornithine and N-acetyl-L-glutamate from L-glutamate and N(2)-acetyl-L-ornithine (cyclic): step 1/1.</text>
</comment>
<protein>
    <recommendedName>
        <fullName evidence="9">Arginine biosynthesis bifunctional protein ArgJ</fullName>
    </recommendedName>
    <domain>
        <recommendedName>
            <fullName evidence="9">Glutamate N-acetyltransferase</fullName>
            <ecNumber evidence="9">2.3.1.35</ecNumber>
        </recommendedName>
        <alternativeName>
            <fullName evidence="9">Ornithine acetyltransferase</fullName>
            <shortName evidence="9">OATase</shortName>
        </alternativeName>
        <alternativeName>
            <fullName evidence="9">Ornithine transacetylase</fullName>
        </alternativeName>
    </domain>
    <domain>
        <recommendedName>
            <fullName evidence="9">Amino-acid acetyltransferase</fullName>
            <ecNumber evidence="9">2.3.1.1</ecNumber>
        </recommendedName>
        <alternativeName>
            <fullName evidence="9">N-acetylglutamate synthase</fullName>
            <shortName evidence="9">AGSase</shortName>
        </alternativeName>
    </domain>
    <component>
        <recommendedName>
            <fullName evidence="9">Arginine biosynthesis bifunctional protein ArgJ alpha chain</fullName>
        </recommendedName>
    </component>
    <component>
        <recommendedName>
            <fullName evidence="9">Arginine biosynthesis bifunctional protein ArgJ beta chain</fullName>
        </recommendedName>
    </component>
</protein>
<dbReference type="AlphaFoldDB" id="A0A2J7TF60"/>
<comment type="subcellular location">
    <subcellularLocation>
        <location evidence="9">Cytoplasm</location>
    </subcellularLocation>
</comment>
<dbReference type="UniPathway" id="UPA00068">
    <property type="reaction ID" value="UER00106"/>
</dbReference>
<reference evidence="10 11" key="1">
    <citation type="submission" date="2017-10" db="EMBL/GenBank/DDBJ databases">
        <title>Genome announcement of Methylocella silvestris TVC from permafrost.</title>
        <authorList>
            <person name="Wang J."/>
            <person name="Geng K."/>
            <person name="Ul-Haque F."/>
            <person name="Crombie A.T."/>
            <person name="Street L.E."/>
            <person name="Wookey P.A."/>
            <person name="Murrell J.C."/>
            <person name="Pratscher J."/>
        </authorList>
    </citation>
    <scope>NUCLEOTIDE SEQUENCE [LARGE SCALE GENOMIC DNA]</scope>
    <source>
        <strain evidence="10 11">TVC</strain>
    </source>
</reference>
<feature type="site" description="Involved in the stabilization of negative charge on the oxyanion by the formation of the oxyanion hole" evidence="9">
    <location>
        <position position="120"/>
    </location>
</feature>
<proteinExistence type="inferred from homology"/>
<dbReference type="GO" id="GO:0005737">
    <property type="term" value="C:cytoplasm"/>
    <property type="evidence" value="ECO:0007669"/>
    <property type="project" value="UniProtKB-SubCell"/>
</dbReference>
<keyword evidence="3 9" id="KW-0055">Arginine biosynthesis</keyword>
<feature type="chain" id="PRO_5023425979" description="Arginine biosynthesis bifunctional protein ArgJ alpha chain" evidence="9">
    <location>
        <begin position="1"/>
        <end position="193"/>
    </location>
</feature>
<evidence type="ECO:0000256" key="1">
    <source>
        <dbReference type="ARBA" id="ARBA00006774"/>
    </source>
</evidence>
<dbReference type="GO" id="GO:0004042">
    <property type="term" value="F:L-glutamate N-acetyltransferase activity"/>
    <property type="evidence" value="ECO:0007669"/>
    <property type="project" value="UniProtKB-UniRule"/>
</dbReference>
<comment type="function">
    <text evidence="9">Catalyzes two activities which are involved in the cyclic version of arginine biosynthesis: the synthesis of N-acetylglutamate from glutamate and acetyl-CoA as the acetyl donor, and of ornithine by transacetylation between N(2)-acetylornithine and glutamate.</text>
</comment>
<feature type="binding site" evidence="9">
    <location>
        <position position="183"/>
    </location>
    <ligand>
        <name>substrate</name>
    </ligand>
</feature>
<keyword evidence="9" id="KW-0511">Multifunctional enzyme</keyword>
<dbReference type="Gene3D" id="3.10.20.340">
    <property type="entry name" value="ArgJ beta chain, C-terminal domain"/>
    <property type="match status" value="1"/>
</dbReference>
<comment type="caution">
    <text evidence="10">The sequence shown here is derived from an EMBL/GenBank/DDBJ whole genome shotgun (WGS) entry which is preliminary data.</text>
</comment>
<dbReference type="NCBIfam" id="NF003802">
    <property type="entry name" value="PRK05388.1"/>
    <property type="match status" value="1"/>
</dbReference>
<dbReference type="InterPro" id="IPR042195">
    <property type="entry name" value="ArgJ_beta_C"/>
</dbReference>
<evidence type="ECO:0000256" key="4">
    <source>
        <dbReference type="ARBA" id="ARBA00022605"/>
    </source>
</evidence>
<dbReference type="FunFam" id="3.60.70.12:FF:000001">
    <property type="entry name" value="Arginine biosynthesis bifunctional protein ArgJ, chloroplastic"/>
    <property type="match status" value="1"/>
</dbReference>
<dbReference type="HAMAP" id="MF_01106">
    <property type="entry name" value="ArgJ"/>
    <property type="match status" value="1"/>
</dbReference>
<keyword evidence="9" id="KW-0963">Cytoplasm</keyword>
<dbReference type="PANTHER" id="PTHR23100">
    <property type="entry name" value="ARGININE BIOSYNTHESIS BIFUNCTIONAL PROTEIN ARGJ"/>
    <property type="match status" value="1"/>
</dbReference>
<feature type="binding site" evidence="9">
    <location>
        <position position="407"/>
    </location>
    <ligand>
        <name>substrate</name>
    </ligand>
</feature>
<evidence type="ECO:0000256" key="9">
    <source>
        <dbReference type="HAMAP-Rule" id="MF_01106"/>
    </source>
</evidence>
<evidence type="ECO:0000313" key="10">
    <source>
        <dbReference type="EMBL" id="PNG25382.1"/>
    </source>
</evidence>
<dbReference type="GO" id="GO:0004358">
    <property type="term" value="F:L-glutamate N-acetyltransferase activity, acting on acetyl-L-ornithine as donor"/>
    <property type="evidence" value="ECO:0007669"/>
    <property type="project" value="UniProtKB-UniRule"/>
</dbReference>
<accession>A0A2J7TF60</accession>
<evidence type="ECO:0000313" key="11">
    <source>
        <dbReference type="Proteomes" id="UP000236286"/>
    </source>
</evidence>
<dbReference type="EMBL" id="PDZR01000016">
    <property type="protein sequence ID" value="PNG25382.1"/>
    <property type="molecule type" value="Genomic_DNA"/>
</dbReference>
<dbReference type="OrthoDB" id="9804242at2"/>
<sequence>MAALSPLAPQTYPDLPVIEGVRFAAGAAGIRYKGRTDVMLALMDKGTEVAGVFTKSKCPSAPVDWCRARLPGGKARALIVNSGNANAFTGKAGADAVKLTATIAAKALGAPKSEIFLASTGVIGEPLDASKFDPVLEKLAAKAKPDLMFEAAKAIMTTDTYPKVSTATADLGGVEVTICGMAKGAGMIAPDMATMLSFIFTDAPIAAGALQTMLSKGVESSFNAITVDSDTSTSDTLMLFATGAAAKKGAPRIELASDRRLASFKAALDKVLLDLAHQVVKDGEGARHFVEITVTGAASAAAAKRIALSIANSPLVKTAIAGEDANWGRIVAAVGKAGEKAERDLLAIWFGEIRVAHRGRRDPSYDEAEVSKLMKEKEIKIYVEIGIGSGQATVWTCDLTKEYVEINGDYRS</sequence>
<feature type="binding site" evidence="9">
    <location>
        <position position="194"/>
    </location>
    <ligand>
        <name>substrate</name>
    </ligand>
</feature>
<evidence type="ECO:0000256" key="3">
    <source>
        <dbReference type="ARBA" id="ARBA00022571"/>
    </source>
</evidence>
<comment type="catalytic activity">
    <reaction evidence="9">
        <text>L-glutamate + acetyl-CoA = N-acetyl-L-glutamate + CoA + H(+)</text>
        <dbReference type="Rhea" id="RHEA:24292"/>
        <dbReference type="ChEBI" id="CHEBI:15378"/>
        <dbReference type="ChEBI" id="CHEBI:29985"/>
        <dbReference type="ChEBI" id="CHEBI:44337"/>
        <dbReference type="ChEBI" id="CHEBI:57287"/>
        <dbReference type="ChEBI" id="CHEBI:57288"/>
        <dbReference type="EC" id="2.3.1.1"/>
    </reaction>
</comment>
<evidence type="ECO:0000256" key="7">
    <source>
        <dbReference type="ARBA" id="ARBA00023315"/>
    </source>
</evidence>
<dbReference type="InterPro" id="IPR016117">
    <property type="entry name" value="ArgJ-like_dom_sf"/>
</dbReference>
<name>A0A2J7TF60_METSI</name>
<dbReference type="CDD" id="cd02152">
    <property type="entry name" value="OAT"/>
    <property type="match status" value="1"/>
</dbReference>
<dbReference type="RefSeq" id="WP_102844310.1">
    <property type="nucleotide sequence ID" value="NZ_PDZR01000016.1"/>
</dbReference>
<dbReference type="NCBIfam" id="TIGR00120">
    <property type="entry name" value="ArgJ"/>
    <property type="match status" value="1"/>
</dbReference>
<evidence type="ECO:0000256" key="2">
    <source>
        <dbReference type="ARBA" id="ARBA00011475"/>
    </source>
</evidence>
<feature type="binding site" evidence="9">
    <location>
        <position position="157"/>
    </location>
    <ligand>
        <name>substrate</name>
    </ligand>
</feature>
<feature type="active site" description="Nucleophile" evidence="9">
    <location>
        <position position="194"/>
    </location>
</feature>
<evidence type="ECO:0000256" key="8">
    <source>
        <dbReference type="ARBA" id="ARBA00049439"/>
    </source>
</evidence>
<dbReference type="FunFam" id="3.10.20.340:FF:000001">
    <property type="entry name" value="Arginine biosynthesis bifunctional protein ArgJ, chloroplastic"/>
    <property type="match status" value="1"/>
</dbReference>
<dbReference type="SUPFAM" id="SSF56266">
    <property type="entry name" value="DmpA/ArgJ-like"/>
    <property type="match status" value="1"/>
</dbReference>
<keyword evidence="4 9" id="KW-0028">Amino-acid biosynthesis</keyword>
<dbReference type="Gene3D" id="3.60.70.12">
    <property type="entry name" value="L-amino peptidase D-ALA esterase/amidase"/>
    <property type="match status" value="1"/>
</dbReference>
<dbReference type="Proteomes" id="UP000236286">
    <property type="component" value="Unassembled WGS sequence"/>
</dbReference>
<evidence type="ECO:0000256" key="6">
    <source>
        <dbReference type="ARBA" id="ARBA00022813"/>
    </source>
</evidence>
<keyword evidence="7 9" id="KW-0012">Acyltransferase</keyword>
<dbReference type="InterPro" id="IPR002813">
    <property type="entry name" value="Arg_biosynth_ArgJ"/>
</dbReference>
<feature type="binding site" evidence="9">
    <location>
        <position position="412"/>
    </location>
    <ligand>
        <name>substrate</name>
    </ligand>
</feature>
<comment type="catalytic activity">
    <reaction evidence="8 9">
        <text>N(2)-acetyl-L-ornithine + L-glutamate = N-acetyl-L-glutamate + L-ornithine</text>
        <dbReference type="Rhea" id="RHEA:15349"/>
        <dbReference type="ChEBI" id="CHEBI:29985"/>
        <dbReference type="ChEBI" id="CHEBI:44337"/>
        <dbReference type="ChEBI" id="CHEBI:46911"/>
        <dbReference type="ChEBI" id="CHEBI:57805"/>
        <dbReference type="EC" id="2.3.1.35"/>
    </reaction>
</comment>
<keyword evidence="5 9" id="KW-0808">Transferase</keyword>
<comment type="pathway">
    <text evidence="9">Amino-acid biosynthesis; L-arginine biosynthesis; N(2)-acetyl-L-ornithine from L-glutamate: step 1/4.</text>
</comment>
<dbReference type="EC" id="2.3.1.1" evidence="9"/>
<dbReference type="Pfam" id="PF01960">
    <property type="entry name" value="ArgJ"/>
    <property type="match status" value="1"/>
</dbReference>
<dbReference type="EC" id="2.3.1.35" evidence="9"/>
<feature type="chain" id="PRO_5023425981" description="Arginine biosynthesis bifunctional protein ArgJ beta chain" evidence="9">
    <location>
        <begin position="194"/>
        <end position="412"/>
    </location>
</feature>
<comment type="subunit">
    <text evidence="2 9">Heterotetramer of two alpha and two beta chains.</text>
</comment>
<evidence type="ECO:0000256" key="5">
    <source>
        <dbReference type="ARBA" id="ARBA00022679"/>
    </source>
</evidence>
<keyword evidence="6 9" id="KW-0068">Autocatalytic cleavage</keyword>
<feature type="site" description="Involved in the stabilization of negative charge on the oxyanion by the formation of the oxyanion hole" evidence="9">
    <location>
        <position position="121"/>
    </location>
</feature>